<dbReference type="PRINTS" id="PR00633">
    <property type="entry name" value="RCCNDNSATION"/>
</dbReference>
<keyword evidence="3" id="KW-1185">Reference proteome</keyword>
<dbReference type="EMBL" id="JAPDIA010000007">
    <property type="protein sequence ID" value="MDG0811131.1"/>
    <property type="molecule type" value="Genomic_DNA"/>
</dbReference>
<evidence type="ECO:0000256" key="1">
    <source>
        <dbReference type="ARBA" id="ARBA00022737"/>
    </source>
</evidence>
<protein>
    <recommendedName>
        <fullName evidence="4">RCC1 repeat-containing protein</fullName>
    </recommendedName>
</protein>
<dbReference type="InterPro" id="IPR009091">
    <property type="entry name" value="RCC1/BLIP-II"/>
</dbReference>
<evidence type="ECO:0000313" key="3">
    <source>
        <dbReference type="Proteomes" id="UP001153404"/>
    </source>
</evidence>
<dbReference type="PROSITE" id="PS50012">
    <property type="entry name" value="RCC1_3"/>
    <property type="match status" value="2"/>
</dbReference>
<comment type="caution">
    <text evidence="2">The sequence shown here is derived from an EMBL/GenBank/DDBJ whole genome shotgun (WGS) entry which is preliminary data.</text>
</comment>
<dbReference type="RefSeq" id="WP_277533605.1">
    <property type="nucleotide sequence ID" value="NZ_JAPDIA010000007.1"/>
</dbReference>
<dbReference type="InterPro" id="IPR051709">
    <property type="entry name" value="Ub-ligase/GTPase-reg"/>
</dbReference>
<dbReference type="AlphaFoldDB" id="A0A9X4KU47"/>
<dbReference type="Proteomes" id="UP001153404">
    <property type="component" value="Unassembled WGS sequence"/>
</dbReference>
<accession>A0A9X4KU47</accession>
<evidence type="ECO:0000313" key="2">
    <source>
        <dbReference type="EMBL" id="MDG0811131.1"/>
    </source>
</evidence>
<proteinExistence type="predicted"/>
<dbReference type="InterPro" id="IPR000408">
    <property type="entry name" value="Reg_chr_condens"/>
</dbReference>
<keyword evidence="1" id="KW-0677">Repeat</keyword>
<gene>
    <name evidence="2" type="ORF">OMP40_18500</name>
</gene>
<sequence>MFQSKRLYHFVIFLILSGLIPIPSTVGAEASSSVVIAQIAASPLHALVLTESGEVYGWGSNANGALGDGTDEARTEDLTKAQGLPAIKAVSTGYLSSYALTNEGELYAWGRNYYGQLGGGGASWGITLPRKIEGLPKLVQIEGGNEFAVALAASGGSIHLRCQFCRAAR</sequence>
<name>A0A9X4KU47_9BACL</name>
<reference evidence="2" key="1">
    <citation type="submission" date="2022-10" db="EMBL/GenBank/DDBJ databases">
        <title>Comparative genomic analysis of Cohnella hashimotonis sp. nov., isolated from the International Space Station.</title>
        <authorList>
            <person name="Simpson A."/>
            <person name="Venkateswaran K."/>
        </authorList>
    </citation>
    <scope>NUCLEOTIDE SEQUENCE</scope>
    <source>
        <strain evidence="2">DSM 28161</strain>
    </source>
</reference>
<evidence type="ECO:0008006" key="4">
    <source>
        <dbReference type="Google" id="ProtNLM"/>
    </source>
</evidence>
<dbReference type="Pfam" id="PF00415">
    <property type="entry name" value="RCC1"/>
    <property type="match status" value="1"/>
</dbReference>
<organism evidence="2 3">
    <name type="scientific">Cohnella rhizosphaerae</name>
    <dbReference type="NCBI Taxonomy" id="1457232"/>
    <lineage>
        <taxon>Bacteria</taxon>
        <taxon>Bacillati</taxon>
        <taxon>Bacillota</taxon>
        <taxon>Bacilli</taxon>
        <taxon>Bacillales</taxon>
        <taxon>Paenibacillaceae</taxon>
        <taxon>Cohnella</taxon>
    </lineage>
</organism>
<dbReference type="PANTHER" id="PTHR45622">
    <property type="entry name" value="UBIQUITIN-PROTEIN LIGASE E3A-RELATED"/>
    <property type="match status" value="1"/>
</dbReference>
<dbReference type="Gene3D" id="2.130.10.30">
    <property type="entry name" value="Regulator of chromosome condensation 1/beta-lactamase-inhibitor protein II"/>
    <property type="match status" value="1"/>
</dbReference>
<dbReference type="SUPFAM" id="SSF50985">
    <property type="entry name" value="RCC1/BLIP-II"/>
    <property type="match status" value="1"/>
</dbReference>
<dbReference type="Pfam" id="PF13540">
    <property type="entry name" value="RCC1_2"/>
    <property type="match status" value="1"/>
</dbReference>
<dbReference type="PANTHER" id="PTHR45622:SF58">
    <property type="entry name" value="REGULATOR OF CHROMOSOME CONDENSATION DOMAIN-CONTAINING PROTEIN"/>
    <property type="match status" value="1"/>
</dbReference>